<dbReference type="InterPro" id="IPR001214">
    <property type="entry name" value="SET_dom"/>
</dbReference>
<protein>
    <recommendedName>
        <fullName evidence="10">SET domain-containing protein</fullName>
    </recommendedName>
</protein>
<dbReference type="Proteomes" id="UP000695562">
    <property type="component" value="Unassembled WGS sequence"/>
</dbReference>
<dbReference type="GO" id="GO:0005634">
    <property type="term" value="C:nucleus"/>
    <property type="evidence" value="ECO:0007669"/>
    <property type="project" value="TreeGrafter"/>
</dbReference>
<accession>A0A8J4V8A6</accession>
<dbReference type="PROSITE" id="PS50280">
    <property type="entry name" value="SET"/>
    <property type="match status" value="1"/>
</dbReference>
<dbReference type="InterPro" id="IPR002893">
    <property type="entry name" value="Znf_MYND"/>
</dbReference>
<dbReference type="Pfam" id="PF00856">
    <property type="entry name" value="SET"/>
    <property type="match status" value="1"/>
</dbReference>
<dbReference type="InterPro" id="IPR050869">
    <property type="entry name" value="H3K4_H4K5_MeTrfase"/>
</dbReference>
<dbReference type="EMBL" id="AJWJ01000024">
    <property type="protein sequence ID" value="KAF2077627.1"/>
    <property type="molecule type" value="Genomic_DNA"/>
</dbReference>
<evidence type="ECO:0000313" key="8">
    <source>
        <dbReference type="EMBL" id="KAF2077627.1"/>
    </source>
</evidence>
<evidence type="ECO:0000256" key="5">
    <source>
        <dbReference type="PROSITE-ProRule" id="PRU00134"/>
    </source>
</evidence>
<keyword evidence="2" id="KW-0479">Metal-binding</keyword>
<evidence type="ECO:0000259" key="6">
    <source>
        <dbReference type="PROSITE" id="PS50280"/>
    </source>
</evidence>
<dbReference type="InterPro" id="IPR046341">
    <property type="entry name" value="SET_dom_sf"/>
</dbReference>
<dbReference type="SMART" id="SM00317">
    <property type="entry name" value="SET"/>
    <property type="match status" value="1"/>
</dbReference>
<organism evidence="8 9">
    <name type="scientific">Polysphondylium violaceum</name>
    <dbReference type="NCBI Taxonomy" id="133409"/>
    <lineage>
        <taxon>Eukaryota</taxon>
        <taxon>Amoebozoa</taxon>
        <taxon>Evosea</taxon>
        <taxon>Eumycetozoa</taxon>
        <taxon>Dictyostelia</taxon>
        <taxon>Dictyosteliales</taxon>
        <taxon>Dictyosteliaceae</taxon>
        <taxon>Polysphondylium</taxon>
    </lineage>
</organism>
<feature type="domain" description="SET" evidence="6">
    <location>
        <begin position="29"/>
        <end position="262"/>
    </location>
</feature>
<sequence length="488" mass="56951">MSREIEKQQELDRREKTLQRLIADYGLKGKVGMKKSPIHGVGMFAEKDYKVGDIVVALKPYSYISQLDVRCDGCFLLFPMKLSKCSGCNFINYCSKECQQKMWPLHKLECASIKEYINCFKQQERVEENLLHILLIARTINIATLGCQNGGSLALIHNLCDPTEDLDVEENKLIVKKYLEFAQQVRNFLKDSKKPESEFDALVIKIFSNYTQDNETMTLTPILSLFNHSCNGNTILTSPNNMMYLLAQKEIKKGEEITYPYVYSDNKRVRYEILKSRGAICTCQVCDSVVKTGSQDTYYRCHGCNQRVDIRYRSTKDHTMVGRCLGCQKEYSASELKHKGDVIKSNIAERFKSAPVEIKKLFLTLYFEHFHPLHLYLIYLDFKDIYSLDDPNIFKRIELQVLHHYGPICDLALHYFGKIILEREKENRKDRIYAHFINLRRPAREVFKNIFLSPIFWDNNLEELKKKGIYNSSNILTEPDKYFDKTLL</sequence>
<dbReference type="PANTHER" id="PTHR12197:SF251">
    <property type="entry name" value="EG:BACR7C10.4 PROTEIN"/>
    <property type="match status" value="1"/>
</dbReference>
<dbReference type="Gene3D" id="2.170.270.10">
    <property type="entry name" value="SET domain"/>
    <property type="match status" value="1"/>
</dbReference>
<evidence type="ECO:0000256" key="2">
    <source>
        <dbReference type="ARBA" id="ARBA00022723"/>
    </source>
</evidence>
<evidence type="ECO:0000256" key="4">
    <source>
        <dbReference type="ARBA" id="ARBA00022833"/>
    </source>
</evidence>
<evidence type="ECO:0008006" key="10">
    <source>
        <dbReference type="Google" id="ProtNLM"/>
    </source>
</evidence>
<evidence type="ECO:0000256" key="3">
    <source>
        <dbReference type="ARBA" id="ARBA00022771"/>
    </source>
</evidence>
<evidence type="ECO:0000313" key="9">
    <source>
        <dbReference type="Proteomes" id="UP000695562"/>
    </source>
</evidence>
<dbReference type="PROSITE" id="PS50865">
    <property type="entry name" value="ZF_MYND_2"/>
    <property type="match status" value="1"/>
</dbReference>
<evidence type="ECO:0000259" key="7">
    <source>
        <dbReference type="PROSITE" id="PS50865"/>
    </source>
</evidence>
<dbReference type="SUPFAM" id="SSF82199">
    <property type="entry name" value="SET domain"/>
    <property type="match status" value="1"/>
</dbReference>
<dbReference type="AlphaFoldDB" id="A0A8J4V8A6"/>
<comment type="caution">
    <text evidence="8">The sequence shown here is derived from an EMBL/GenBank/DDBJ whole genome shotgun (WGS) entry which is preliminary data.</text>
</comment>
<dbReference type="GO" id="GO:0008270">
    <property type="term" value="F:zinc ion binding"/>
    <property type="evidence" value="ECO:0007669"/>
    <property type="project" value="UniProtKB-KW"/>
</dbReference>
<dbReference type="Gene3D" id="1.10.220.160">
    <property type="match status" value="1"/>
</dbReference>
<reference evidence="8" key="1">
    <citation type="submission" date="2020-01" db="EMBL/GenBank/DDBJ databases">
        <title>Development of genomics and gene disruption for Polysphondylium violaceum indicates a role for the polyketide synthase stlB in stalk morphogenesis.</title>
        <authorList>
            <person name="Narita B."/>
            <person name="Kawabe Y."/>
            <person name="Kin K."/>
            <person name="Saito T."/>
            <person name="Gibbs R."/>
            <person name="Kuspa A."/>
            <person name="Muzny D."/>
            <person name="Queller D."/>
            <person name="Richards S."/>
            <person name="Strassman J."/>
            <person name="Sucgang R."/>
            <person name="Worley K."/>
            <person name="Schaap P."/>
        </authorList>
    </citation>
    <scope>NUCLEOTIDE SEQUENCE</scope>
    <source>
        <strain evidence="8">QSvi11</strain>
    </source>
</reference>
<dbReference type="OrthoDB" id="20143at2759"/>
<proteinExistence type="predicted"/>
<keyword evidence="9" id="KW-1185">Reference proteome</keyword>
<comment type="function">
    <text evidence="1">Probable methyltransferase.</text>
</comment>
<dbReference type="PROSITE" id="PS01360">
    <property type="entry name" value="ZF_MYND_1"/>
    <property type="match status" value="1"/>
</dbReference>
<dbReference type="PANTHER" id="PTHR12197">
    <property type="entry name" value="HISTONE-LYSINE N-METHYLTRANSFERASE SMYD"/>
    <property type="match status" value="1"/>
</dbReference>
<gene>
    <name evidence="8" type="ORF">CYY_001090</name>
</gene>
<keyword evidence="3 5" id="KW-0863">Zinc-finger</keyword>
<dbReference type="Gene3D" id="6.10.140.2220">
    <property type="match status" value="1"/>
</dbReference>
<keyword evidence="4" id="KW-0862">Zinc</keyword>
<dbReference type="Pfam" id="PF01753">
    <property type="entry name" value="zf-MYND"/>
    <property type="match status" value="1"/>
</dbReference>
<feature type="domain" description="MYND-type" evidence="7">
    <location>
        <begin position="71"/>
        <end position="110"/>
    </location>
</feature>
<evidence type="ECO:0000256" key="1">
    <source>
        <dbReference type="ARBA" id="ARBA00004038"/>
    </source>
</evidence>
<name>A0A8J4V8A6_9MYCE</name>